<reference evidence="7 8" key="1">
    <citation type="submission" date="2023-10" db="EMBL/GenBank/DDBJ databases">
        <title>Comparative genomics analysis reveals potential genetic determinants of host preference in Cryptosporidium xiaoi.</title>
        <authorList>
            <person name="Xiao L."/>
            <person name="Li J."/>
        </authorList>
    </citation>
    <scope>NUCLEOTIDE SEQUENCE [LARGE SCALE GENOMIC DNA]</scope>
    <source>
        <strain evidence="7 8">52996</strain>
    </source>
</reference>
<evidence type="ECO:0000256" key="2">
    <source>
        <dbReference type="ARBA" id="ARBA00008644"/>
    </source>
</evidence>
<proteinExistence type="inferred from homology"/>
<dbReference type="PANTHER" id="PTHR11246">
    <property type="entry name" value="PRE-MRNA SPLICING FACTOR"/>
    <property type="match status" value="1"/>
</dbReference>
<dbReference type="GO" id="GO:0071007">
    <property type="term" value="C:U2-type catalytic step 2 spliceosome"/>
    <property type="evidence" value="ECO:0007669"/>
    <property type="project" value="TreeGrafter"/>
</dbReference>
<dbReference type="Pfam" id="PF23241">
    <property type="entry name" value="HAT_PRP39_C"/>
    <property type="match status" value="1"/>
</dbReference>
<dbReference type="InterPro" id="IPR003107">
    <property type="entry name" value="HAT"/>
</dbReference>
<comment type="similarity">
    <text evidence="2">Belongs to the crooked-neck family.</text>
</comment>
<dbReference type="GO" id="GO:0071014">
    <property type="term" value="C:post-mRNA release spliceosomal complex"/>
    <property type="evidence" value="ECO:0007669"/>
    <property type="project" value="TreeGrafter"/>
</dbReference>
<evidence type="ECO:0000256" key="1">
    <source>
        <dbReference type="ARBA" id="ARBA00004123"/>
    </source>
</evidence>
<evidence type="ECO:0000256" key="4">
    <source>
        <dbReference type="ARBA" id="ARBA00022737"/>
    </source>
</evidence>
<dbReference type="SMART" id="SM00386">
    <property type="entry name" value="HAT"/>
    <property type="match status" value="8"/>
</dbReference>
<keyword evidence="3" id="KW-0507">mRNA processing</keyword>
<dbReference type="InterPro" id="IPR045075">
    <property type="entry name" value="Syf1-like"/>
</dbReference>
<evidence type="ECO:0000256" key="6">
    <source>
        <dbReference type="ARBA" id="ARBA00023242"/>
    </source>
</evidence>
<dbReference type="Pfam" id="PF23240">
    <property type="entry name" value="HAT_PRP39_N"/>
    <property type="match status" value="1"/>
</dbReference>
<dbReference type="GO" id="GO:0000245">
    <property type="term" value="P:spliceosomal complex assembly"/>
    <property type="evidence" value="ECO:0007669"/>
    <property type="project" value="TreeGrafter"/>
</dbReference>
<dbReference type="Proteomes" id="UP001311799">
    <property type="component" value="Unassembled WGS sequence"/>
</dbReference>
<protein>
    <submittedName>
        <fullName evidence="7">Uncharacterized protein</fullName>
    </submittedName>
</protein>
<comment type="subcellular location">
    <subcellularLocation>
        <location evidence="1">Nucleus</location>
    </subcellularLocation>
</comment>
<organism evidence="7 8">
    <name type="scientific">Cryptosporidium xiaoi</name>
    <dbReference type="NCBI Taxonomy" id="659607"/>
    <lineage>
        <taxon>Eukaryota</taxon>
        <taxon>Sar</taxon>
        <taxon>Alveolata</taxon>
        <taxon>Apicomplexa</taxon>
        <taxon>Conoidasida</taxon>
        <taxon>Coccidia</taxon>
        <taxon>Eucoccidiorida</taxon>
        <taxon>Eimeriorina</taxon>
        <taxon>Cryptosporidiidae</taxon>
        <taxon>Cryptosporidium</taxon>
    </lineage>
</organism>
<dbReference type="SUPFAM" id="SSF48452">
    <property type="entry name" value="TPR-like"/>
    <property type="match status" value="2"/>
</dbReference>
<dbReference type="Gene3D" id="1.25.40.10">
    <property type="entry name" value="Tetratricopeptide repeat domain"/>
    <property type="match status" value="3"/>
</dbReference>
<evidence type="ECO:0000256" key="3">
    <source>
        <dbReference type="ARBA" id="ARBA00022664"/>
    </source>
</evidence>
<dbReference type="EMBL" id="JAWDEY010000012">
    <property type="protein sequence ID" value="KAK6589509.1"/>
    <property type="molecule type" value="Genomic_DNA"/>
</dbReference>
<comment type="caution">
    <text evidence="7">The sequence shown here is derived from an EMBL/GenBank/DDBJ whole genome shotgun (WGS) entry which is preliminary data.</text>
</comment>
<dbReference type="InterPro" id="IPR059164">
    <property type="entry name" value="HAT_PRP39_C"/>
</dbReference>
<evidence type="ECO:0000313" key="7">
    <source>
        <dbReference type="EMBL" id="KAK6589509.1"/>
    </source>
</evidence>
<keyword evidence="5" id="KW-0508">mRNA splicing</keyword>
<keyword evidence="6" id="KW-0539">Nucleus</keyword>
<dbReference type="PANTHER" id="PTHR11246:SF3">
    <property type="entry name" value="CROOKED NECK-LIKE PROTEIN 1"/>
    <property type="match status" value="1"/>
</dbReference>
<sequence>MDADIKGYISTYHRYGQASSRNLLEGVNNVKDKTSAPVQITVEQILKETYSGYAENKNVQNSYNERNEFHEFRDSDELDEYVIRRRKEFEDIIRKKRWKISLYLSYAKWEALQHNFNNSRSIFERALNINYEHTRIWREYINMEIINGNINNARNLYERVIKLLPMVDEFWIKYVQMEQILKNYINVRHIFNNWIKWKPCKNIYFQYCKFEEECGEIELARNILNNLISLYPTQEAFLALARFELRYNNMASIKKIFDQMVYFHKSSNTQINPKTVVFFADVFVNEGKLEEAINIYNQGISLTEAQDRQFLKEKLFIVYKLEKKQRVDDTDEWKLNKIKQYRDVLSCNPIDFDHWFDFSIFAFQYLKPEDVQKIFDDFSKVSAPKDDIIEFEKYIYSHFLYLYYFETNISNSSKIINKTLNSLINQVDAFKENKNKSINSTNKPINSSFDEECSRILSEVFIFFSGNQIRNGNLPSARKILGAGLGRIPCSRLFDYYINFELKLGNFDRCRLLFTKYIEFNPISADTWKKYMKFEYKLGEIKRFIGIAEAGISMPELDSPENIWEYYIEVMTKKGDYEMADNIYRRLLEKTQHHQVVMDYSTFIVSKLNDLEYNREFVLKILNIYKQNSMDYRRMLILKYWLSLEEKISETEYANNCENWIKIIKRLTPNIVVDENSNEKRYIFNEENYELSYLLNFEQSEKVKVGEESRSNVPSGLLDAARSWKKMKR</sequence>
<evidence type="ECO:0000256" key="5">
    <source>
        <dbReference type="ARBA" id="ARBA00023187"/>
    </source>
</evidence>
<dbReference type="InterPro" id="IPR011990">
    <property type="entry name" value="TPR-like_helical_dom_sf"/>
</dbReference>
<accession>A0AAV9XYW5</accession>
<gene>
    <name evidence="7" type="ORF">RS030_203058</name>
</gene>
<name>A0AAV9XYW5_9CRYT</name>
<keyword evidence="8" id="KW-1185">Reference proteome</keyword>
<dbReference type="AlphaFoldDB" id="A0AAV9XYW5"/>
<dbReference type="GO" id="GO:0000974">
    <property type="term" value="C:Prp19 complex"/>
    <property type="evidence" value="ECO:0007669"/>
    <property type="project" value="TreeGrafter"/>
</dbReference>
<dbReference type="GO" id="GO:0071011">
    <property type="term" value="C:precatalytic spliceosome"/>
    <property type="evidence" value="ECO:0007669"/>
    <property type="project" value="TreeGrafter"/>
</dbReference>
<evidence type="ECO:0000313" key="8">
    <source>
        <dbReference type="Proteomes" id="UP001311799"/>
    </source>
</evidence>
<keyword evidence="4" id="KW-0677">Repeat</keyword>